<evidence type="ECO:0000256" key="5">
    <source>
        <dbReference type="ARBA" id="ARBA00023002"/>
    </source>
</evidence>
<comment type="cofactor">
    <cofactor evidence="1">
        <name>FAD</name>
        <dbReference type="ChEBI" id="CHEBI:57692"/>
    </cofactor>
</comment>
<dbReference type="GO" id="GO:0016614">
    <property type="term" value="F:oxidoreductase activity, acting on CH-OH group of donors"/>
    <property type="evidence" value="ECO:0007669"/>
    <property type="project" value="InterPro"/>
</dbReference>
<feature type="domain" description="Glucose-methanol-choline oxidoreductase C-terminal" evidence="6">
    <location>
        <begin position="1"/>
        <end position="45"/>
    </location>
</feature>
<gene>
    <name evidence="7" type="ORF">BN997_02667</name>
</gene>
<dbReference type="Pfam" id="PF05199">
    <property type="entry name" value="GMC_oxred_C"/>
    <property type="match status" value="1"/>
</dbReference>
<comment type="similarity">
    <text evidence="2">Belongs to the GMC oxidoreductase family.</text>
</comment>
<sequence>MGDDPETSFVNSYLQMWNMDNLFVCGSSAFPHFGVTNPTTTAAALTYRATEGTIDFLKNGGQLVEAKN</sequence>
<keyword evidence="3" id="KW-0285">Flavoprotein</keyword>
<dbReference type="AlphaFoldDB" id="A0A0A1MVB7"/>
<evidence type="ECO:0000259" key="6">
    <source>
        <dbReference type="Pfam" id="PF05199"/>
    </source>
</evidence>
<name>A0A0A1MVB7_9BACI</name>
<keyword evidence="5" id="KW-0560">Oxidoreductase</keyword>
<evidence type="ECO:0000313" key="8">
    <source>
        <dbReference type="Proteomes" id="UP000040453"/>
    </source>
</evidence>
<keyword evidence="4" id="KW-0274">FAD</keyword>
<evidence type="ECO:0000256" key="2">
    <source>
        <dbReference type="ARBA" id="ARBA00010790"/>
    </source>
</evidence>
<organism evidence="7 8">
    <name type="scientific">Oceanobacillus oncorhynchi</name>
    <dbReference type="NCBI Taxonomy" id="545501"/>
    <lineage>
        <taxon>Bacteria</taxon>
        <taxon>Bacillati</taxon>
        <taxon>Bacillota</taxon>
        <taxon>Bacilli</taxon>
        <taxon>Bacillales</taxon>
        <taxon>Bacillaceae</taxon>
        <taxon>Oceanobacillus</taxon>
    </lineage>
</organism>
<dbReference type="SUPFAM" id="SSF51905">
    <property type="entry name" value="FAD/NAD(P)-binding domain"/>
    <property type="match status" value="1"/>
</dbReference>
<dbReference type="OrthoDB" id="9787779at2"/>
<dbReference type="EMBL" id="CDGG01000001">
    <property type="protein sequence ID" value="CEI82781.1"/>
    <property type="molecule type" value="Genomic_DNA"/>
</dbReference>
<protein>
    <submittedName>
        <fullName evidence="7">Gluconate 2-dehydrogenase flavoprotein</fullName>
    </submittedName>
</protein>
<evidence type="ECO:0000256" key="3">
    <source>
        <dbReference type="ARBA" id="ARBA00022630"/>
    </source>
</evidence>
<dbReference type="PANTHER" id="PTHR42784:SF1">
    <property type="entry name" value="PYRANOSE 2-OXIDASE"/>
    <property type="match status" value="1"/>
</dbReference>
<dbReference type="STRING" id="545501.BN997_02667"/>
<proteinExistence type="inferred from homology"/>
<accession>A0A0A1MVB7</accession>
<keyword evidence="8" id="KW-1185">Reference proteome</keyword>
<evidence type="ECO:0000313" key="7">
    <source>
        <dbReference type="EMBL" id="CEI82781.1"/>
    </source>
</evidence>
<dbReference type="InterPro" id="IPR007867">
    <property type="entry name" value="GMC_OxRtase_C"/>
</dbReference>
<evidence type="ECO:0000256" key="4">
    <source>
        <dbReference type="ARBA" id="ARBA00022827"/>
    </source>
</evidence>
<dbReference type="Proteomes" id="UP000040453">
    <property type="component" value="Unassembled WGS sequence"/>
</dbReference>
<dbReference type="Gene3D" id="3.50.50.60">
    <property type="entry name" value="FAD/NAD(P)-binding domain"/>
    <property type="match status" value="1"/>
</dbReference>
<dbReference type="InterPro" id="IPR036188">
    <property type="entry name" value="FAD/NAD-bd_sf"/>
</dbReference>
<dbReference type="PANTHER" id="PTHR42784">
    <property type="entry name" value="PYRANOSE 2-OXIDASE"/>
    <property type="match status" value="1"/>
</dbReference>
<reference evidence="7 8" key="1">
    <citation type="submission" date="2014-11" db="EMBL/GenBank/DDBJ databases">
        <authorList>
            <person name="Urmite Genomes Urmite Genomes"/>
        </authorList>
    </citation>
    <scope>NUCLEOTIDE SEQUENCE [LARGE SCALE GENOMIC DNA]</scope>
    <source>
        <strain evidence="7 8">Oc5</strain>
    </source>
</reference>
<evidence type="ECO:0000256" key="1">
    <source>
        <dbReference type="ARBA" id="ARBA00001974"/>
    </source>
</evidence>
<dbReference type="InterPro" id="IPR051473">
    <property type="entry name" value="P2Ox-like"/>
</dbReference>